<evidence type="ECO:0000313" key="1">
    <source>
        <dbReference type="EMBL" id="KLO11769.1"/>
    </source>
</evidence>
<dbReference type="STRING" id="27342.A0A0H2RIU7"/>
<dbReference type="AlphaFoldDB" id="A0A0H2RIU7"/>
<evidence type="ECO:0000313" key="2">
    <source>
        <dbReference type="Proteomes" id="UP000053477"/>
    </source>
</evidence>
<name>A0A0H2RIU7_9AGAM</name>
<sequence>MNRGRNEEERKKGRLYRNFTSIVQSSGMGKSRTVDEASKIVFTLPFNIRDSKENAHYPPPDSNVRNVLHEQTRLFSYNQCRIYYLQFFRFVFSAVKEKLKDMGTFKNLEALACAWRELVYDAKQATRLEFYTLAIGNAKKDAEITEDQAEEYANASLGALIEEIDSKCAERPQTGDLRIVIYFDEAHCLTEQYLAYEENQERSQYMALCSVLSDFQAFDMMGLFLSTSSSLAKFAPAKAAFWSARGIGDDDLQSPFVELPFRNPAKELVIEGGEDTNLDKFCSITNQALLSRPLFKSRHKSRESDLVKFAKFKLCNGQREAYDADSYLAVITCRVMAEFPLHHISAANLDNARNKDAKLVAAHMRTVYSIPSHREYMRTGYSSEPLLAEVAAQVMHDEPLRTWEAFKNCLENELISKGERGEAIVRYLLIRGYDVARKWDRKSPFSKPVKLLDFLKSLFGEANYELIKQFKAYNVPGESSSTLEVAFKDAYVYFTHFVRAADSSVVTDVCTLVALSHGMAWQCYPEEADFDIVIGVAFAKNTDEALDRSKITLLALQVKNRKTERPVFVDADSFFTGKADTRPYIVVVVELGLDRAGDRVVVKSQITEQNYESGDHPCYYFSVYGCDKKSFGVLEKGKEGAFDTFLHSDDLFDGLPREENLKTAVKMLRPFWSADLCYVETAPEEHMEIE</sequence>
<accession>A0A0H2RIU7</accession>
<protein>
    <submittedName>
        <fullName evidence="1">Uncharacterized protein</fullName>
    </submittedName>
</protein>
<dbReference type="Proteomes" id="UP000053477">
    <property type="component" value="Unassembled WGS sequence"/>
</dbReference>
<dbReference type="PANTHER" id="PTHR33266:SF1">
    <property type="entry name" value="F-BOX DOMAIN-CONTAINING PROTEIN"/>
    <property type="match status" value="1"/>
</dbReference>
<gene>
    <name evidence="1" type="ORF">SCHPADRAFT_452401</name>
</gene>
<organism evidence="1 2">
    <name type="scientific">Schizopora paradoxa</name>
    <dbReference type="NCBI Taxonomy" id="27342"/>
    <lineage>
        <taxon>Eukaryota</taxon>
        <taxon>Fungi</taxon>
        <taxon>Dikarya</taxon>
        <taxon>Basidiomycota</taxon>
        <taxon>Agaricomycotina</taxon>
        <taxon>Agaricomycetes</taxon>
        <taxon>Hymenochaetales</taxon>
        <taxon>Schizoporaceae</taxon>
        <taxon>Schizopora</taxon>
    </lineage>
</organism>
<keyword evidence="2" id="KW-1185">Reference proteome</keyword>
<reference evidence="1 2" key="1">
    <citation type="submission" date="2015-04" db="EMBL/GenBank/DDBJ databases">
        <title>Complete genome sequence of Schizopora paradoxa KUC8140, a cosmopolitan wood degrader in East Asia.</title>
        <authorList>
            <consortium name="DOE Joint Genome Institute"/>
            <person name="Min B."/>
            <person name="Park H."/>
            <person name="Jang Y."/>
            <person name="Kim J.-J."/>
            <person name="Kim K.H."/>
            <person name="Pangilinan J."/>
            <person name="Lipzen A."/>
            <person name="Riley R."/>
            <person name="Grigoriev I.V."/>
            <person name="Spatafora J.W."/>
            <person name="Choi I.-G."/>
        </authorList>
    </citation>
    <scope>NUCLEOTIDE SEQUENCE [LARGE SCALE GENOMIC DNA]</scope>
    <source>
        <strain evidence="1 2">KUC8140</strain>
    </source>
</reference>
<dbReference type="EMBL" id="KQ085992">
    <property type="protein sequence ID" value="KLO11769.1"/>
    <property type="molecule type" value="Genomic_DNA"/>
</dbReference>
<dbReference type="OrthoDB" id="3270019at2759"/>
<dbReference type="PANTHER" id="PTHR33266">
    <property type="entry name" value="CHROMOSOME 15, WHOLE GENOME SHOTGUN SEQUENCE"/>
    <property type="match status" value="1"/>
</dbReference>
<dbReference type="InParanoid" id="A0A0H2RIU7"/>
<proteinExistence type="predicted"/>